<dbReference type="CDD" id="cd07989">
    <property type="entry name" value="LPLAT_AGPAT-like"/>
    <property type="match status" value="1"/>
</dbReference>
<sequence length="251" mass="28073">MQTFRSFIFMIVYALTAILFSVIGVLIWPILPFKQRYWVVSRWAVMNIWLLKVICGLKLEVEGRENIPTEPCVILCKHQSAWETLALQAVFPAQVWVLKRELLWIPFFGWGLASLRPIAIDRNAGRQALNQVIEQGKERLQSGAMVVVFPEGTRLPPGTMGRFGIGGARLAVDAAVPVVPVAHNAGSFWAKRGFLKRPGVIKMVIGAKINTQDLSANAVNQQAYDWMTLSMTQLEGKIPVQFNKGEQRGES</sequence>
<evidence type="ECO:0000259" key="5">
    <source>
        <dbReference type="SMART" id="SM00563"/>
    </source>
</evidence>
<dbReference type="InterPro" id="IPR002123">
    <property type="entry name" value="Plipid/glycerol_acylTrfase"/>
</dbReference>
<proteinExistence type="predicted"/>
<dbReference type="PANTHER" id="PTHR10434:SF40">
    <property type="entry name" value="1-ACYL-SN-GLYCEROL-3-PHOSPHATE ACYLTRANSFERASE"/>
    <property type="match status" value="1"/>
</dbReference>
<keyword evidence="3 6" id="KW-0012">Acyltransferase</keyword>
<evidence type="ECO:0000256" key="3">
    <source>
        <dbReference type="ARBA" id="ARBA00023315"/>
    </source>
</evidence>
<keyword evidence="4" id="KW-0472">Membrane</keyword>
<dbReference type="EC" id="2.3.1.51" evidence="6"/>
<dbReference type="GO" id="GO:0003841">
    <property type="term" value="F:1-acylglycerol-3-phosphate O-acyltransferase activity"/>
    <property type="evidence" value="ECO:0007669"/>
    <property type="project" value="UniProtKB-EC"/>
</dbReference>
<dbReference type="SMART" id="SM00563">
    <property type="entry name" value="PlsC"/>
    <property type="match status" value="1"/>
</dbReference>
<keyword evidence="4" id="KW-1133">Transmembrane helix</keyword>
<reference evidence="6 7" key="1">
    <citation type="submission" date="2016-07" db="EMBL/GenBank/DDBJ databases">
        <title>Draft Genome Sequence of Methylophaga muralis Bur 1.</title>
        <authorList>
            <person name="Vasilenko O.V."/>
            <person name="Doronina N.V."/>
            <person name="Shmareva M.N."/>
            <person name="Tarlachkov S.V."/>
            <person name="Mustakhimov I."/>
            <person name="Trotsenko Y.A."/>
        </authorList>
    </citation>
    <scope>NUCLEOTIDE SEQUENCE [LARGE SCALE GENOMIC DNA]</scope>
    <source>
        <strain evidence="6 7">Bur 1</strain>
    </source>
</reference>
<dbReference type="Pfam" id="PF01553">
    <property type="entry name" value="Acyltransferase"/>
    <property type="match status" value="1"/>
</dbReference>
<organism evidence="6 7">
    <name type="scientific">Methylophaga muralis</name>
    <dbReference type="NCBI Taxonomy" id="291169"/>
    <lineage>
        <taxon>Bacteria</taxon>
        <taxon>Pseudomonadati</taxon>
        <taxon>Pseudomonadota</taxon>
        <taxon>Gammaproteobacteria</taxon>
        <taxon>Thiotrichales</taxon>
        <taxon>Piscirickettsiaceae</taxon>
        <taxon>Methylophaga</taxon>
    </lineage>
</organism>
<dbReference type="EMBL" id="MCRI01000006">
    <property type="protein sequence ID" value="ODN67427.1"/>
    <property type="molecule type" value="Genomic_DNA"/>
</dbReference>
<name>A0A1E3GTR0_9GAMM</name>
<dbReference type="GO" id="GO:0006654">
    <property type="term" value="P:phosphatidic acid biosynthetic process"/>
    <property type="evidence" value="ECO:0007669"/>
    <property type="project" value="TreeGrafter"/>
</dbReference>
<evidence type="ECO:0000313" key="6">
    <source>
        <dbReference type="EMBL" id="ODN67427.1"/>
    </source>
</evidence>
<accession>A0A1E3GTR0</accession>
<gene>
    <name evidence="6" type="primary">plsC</name>
    <name evidence="6" type="ORF">A9E74_00961</name>
</gene>
<dbReference type="PATRIC" id="fig|291169.3.peg.967"/>
<dbReference type="SUPFAM" id="SSF69593">
    <property type="entry name" value="Glycerol-3-phosphate (1)-acyltransferase"/>
    <property type="match status" value="1"/>
</dbReference>
<feature type="domain" description="Phospholipid/glycerol acyltransferase" evidence="5">
    <location>
        <begin position="72"/>
        <end position="186"/>
    </location>
</feature>
<protein>
    <submittedName>
        <fullName evidence="6">1-acyl-sn-glycerol-3-phosphate acyltransferase</fullName>
        <ecNumber evidence="6">2.3.1.51</ecNumber>
    </submittedName>
</protein>
<evidence type="ECO:0000256" key="2">
    <source>
        <dbReference type="ARBA" id="ARBA00022679"/>
    </source>
</evidence>
<dbReference type="PANTHER" id="PTHR10434">
    <property type="entry name" value="1-ACYL-SN-GLYCEROL-3-PHOSPHATE ACYLTRANSFERASE"/>
    <property type="match status" value="1"/>
</dbReference>
<dbReference type="STRING" id="291169.A9E74_00961"/>
<keyword evidence="2 6" id="KW-0808">Transferase</keyword>
<dbReference type="Proteomes" id="UP000094379">
    <property type="component" value="Unassembled WGS sequence"/>
</dbReference>
<keyword evidence="4" id="KW-0812">Transmembrane</keyword>
<comment type="caution">
    <text evidence="6">The sequence shown here is derived from an EMBL/GenBank/DDBJ whole genome shotgun (WGS) entry which is preliminary data.</text>
</comment>
<dbReference type="AlphaFoldDB" id="A0A1E3GTR0"/>
<keyword evidence="7" id="KW-1185">Reference proteome</keyword>
<evidence type="ECO:0000256" key="1">
    <source>
        <dbReference type="ARBA" id="ARBA00005189"/>
    </source>
</evidence>
<evidence type="ECO:0000256" key="4">
    <source>
        <dbReference type="SAM" id="Phobius"/>
    </source>
</evidence>
<feature type="transmembrane region" description="Helical" evidence="4">
    <location>
        <begin position="7"/>
        <end position="31"/>
    </location>
</feature>
<dbReference type="RefSeq" id="WP_069295480.1">
    <property type="nucleotide sequence ID" value="NZ_MCRI01000006.1"/>
</dbReference>
<comment type="pathway">
    <text evidence="1">Lipid metabolism.</text>
</comment>
<evidence type="ECO:0000313" key="7">
    <source>
        <dbReference type="Proteomes" id="UP000094379"/>
    </source>
</evidence>